<dbReference type="SUPFAM" id="SSF55331">
    <property type="entry name" value="Tautomerase/MIF"/>
    <property type="match status" value="1"/>
</dbReference>
<evidence type="ECO:0000259" key="2">
    <source>
        <dbReference type="Pfam" id="PF01361"/>
    </source>
</evidence>
<reference evidence="4" key="1">
    <citation type="submission" date="2016-11" db="EMBL/GenBank/DDBJ databases">
        <authorList>
            <person name="Varghese N."/>
            <person name="Submissions S."/>
        </authorList>
    </citation>
    <scope>NUCLEOTIDE SEQUENCE [LARGE SCALE GENOMIC DNA]</scope>
    <source>
        <strain evidence="4">GAS401</strain>
    </source>
</reference>
<evidence type="ECO:0000256" key="1">
    <source>
        <dbReference type="ARBA" id="ARBA00023235"/>
    </source>
</evidence>
<dbReference type="Pfam" id="PF01361">
    <property type="entry name" value="Tautomerase"/>
    <property type="match status" value="1"/>
</dbReference>
<dbReference type="InterPro" id="IPR004370">
    <property type="entry name" value="4-OT-like_dom"/>
</dbReference>
<keyword evidence="1" id="KW-0413">Isomerase</keyword>
<gene>
    <name evidence="3" type="ORF">SAMN05444170_5967</name>
</gene>
<dbReference type="Gene3D" id="3.30.429.10">
    <property type="entry name" value="Macrophage Migration Inhibitory Factor"/>
    <property type="match status" value="1"/>
</dbReference>
<dbReference type="EMBL" id="LT670849">
    <property type="protein sequence ID" value="SHN84628.1"/>
    <property type="molecule type" value="Genomic_DNA"/>
</dbReference>
<dbReference type="InterPro" id="IPR014347">
    <property type="entry name" value="Tautomerase/MIF_sf"/>
</dbReference>
<evidence type="ECO:0000313" key="3">
    <source>
        <dbReference type="EMBL" id="SHN84628.1"/>
    </source>
</evidence>
<proteinExistence type="predicted"/>
<organism evidence="3 4">
    <name type="scientific">Bradyrhizobium erythrophlei</name>
    <dbReference type="NCBI Taxonomy" id="1437360"/>
    <lineage>
        <taxon>Bacteria</taxon>
        <taxon>Pseudomonadati</taxon>
        <taxon>Pseudomonadota</taxon>
        <taxon>Alphaproteobacteria</taxon>
        <taxon>Hyphomicrobiales</taxon>
        <taxon>Nitrobacteraceae</taxon>
        <taxon>Bradyrhizobium</taxon>
    </lineage>
</organism>
<dbReference type="GO" id="GO:0016853">
    <property type="term" value="F:isomerase activity"/>
    <property type="evidence" value="ECO:0007669"/>
    <property type="project" value="UniProtKB-KW"/>
</dbReference>
<keyword evidence="4" id="KW-1185">Reference proteome</keyword>
<dbReference type="AlphaFoldDB" id="A0A1M7UNU1"/>
<accession>A0A1M7UNU1</accession>
<protein>
    <submittedName>
        <fullName evidence="3">4-oxalocrotonate tautomerase/beta-subunit of trans-3-chloroacrylic acid dehalogenase</fullName>
    </submittedName>
</protein>
<dbReference type="OrthoDB" id="8241376at2"/>
<dbReference type="RefSeq" id="WP_072823396.1">
    <property type="nucleotide sequence ID" value="NZ_LT670849.1"/>
</dbReference>
<sequence>MPYIECHIAAGLTKARKTQLIRDIVQVTHESIGSDPKIINVLLFEHPADNMSISGRIHGEEAPSQAVKKARA</sequence>
<dbReference type="Proteomes" id="UP000184096">
    <property type="component" value="Chromosome I"/>
</dbReference>
<feature type="domain" description="4-oxalocrotonate tautomerase-like" evidence="2">
    <location>
        <begin position="2"/>
        <end position="56"/>
    </location>
</feature>
<evidence type="ECO:0000313" key="4">
    <source>
        <dbReference type="Proteomes" id="UP000184096"/>
    </source>
</evidence>
<name>A0A1M7UNU1_9BRAD</name>